<dbReference type="AlphaFoldDB" id="A0A0E9PHY1"/>
<reference evidence="1" key="2">
    <citation type="journal article" date="2015" name="Fish Shellfish Immunol.">
        <title>Early steps in the European eel (Anguilla anguilla)-Vibrio vulnificus interaction in the gills: Role of the RtxA13 toxin.</title>
        <authorList>
            <person name="Callol A."/>
            <person name="Pajuelo D."/>
            <person name="Ebbesson L."/>
            <person name="Teles M."/>
            <person name="MacKenzie S."/>
            <person name="Amaro C."/>
        </authorList>
    </citation>
    <scope>NUCLEOTIDE SEQUENCE</scope>
</reference>
<accession>A0A0E9PHY1</accession>
<dbReference type="EMBL" id="GBXM01105139">
    <property type="protein sequence ID" value="JAH03438.1"/>
    <property type="molecule type" value="Transcribed_RNA"/>
</dbReference>
<reference evidence="1" key="1">
    <citation type="submission" date="2014-11" db="EMBL/GenBank/DDBJ databases">
        <authorList>
            <person name="Amaro Gonzalez C."/>
        </authorList>
    </citation>
    <scope>NUCLEOTIDE SEQUENCE</scope>
</reference>
<sequence>MQTEKNGYSSQMATTRIIFCGCMVVDLAFLNPVVVHRRGCLETAADC</sequence>
<evidence type="ECO:0000313" key="1">
    <source>
        <dbReference type="EMBL" id="JAH03438.1"/>
    </source>
</evidence>
<proteinExistence type="predicted"/>
<organism evidence="1">
    <name type="scientific">Anguilla anguilla</name>
    <name type="common">European freshwater eel</name>
    <name type="synonym">Muraena anguilla</name>
    <dbReference type="NCBI Taxonomy" id="7936"/>
    <lineage>
        <taxon>Eukaryota</taxon>
        <taxon>Metazoa</taxon>
        <taxon>Chordata</taxon>
        <taxon>Craniata</taxon>
        <taxon>Vertebrata</taxon>
        <taxon>Euteleostomi</taxon>
        <taxon>Actinopterygii</taxon>
        <taxon>Neopterygii</taxon>
        <taxon>Teleostei</taxon>
        <taxon>Anguilliformes</taxon>
        <taxon>Anguillidae</taxon>
        <taxon>Anguilla</taxon>
    </lineage>
</organism>
<name>A0A0E9PHY1_ANGAN</name>
<protein>
    <submittedName>
        <fullName evidence="1">Uncharacterized protein</fullName>
    </submittedName>
</protein>